<reference evidence="1" key="1">
    <citation type="submission" date="2018-02" db="EMBL/GenBank/DDBJ databases">
        <title>Rhizophora mucronata_Transcriptome.</title>
        <authorList>
            <person name="Meera S.P."/>
            <person name="Sreeshan A."/>
            <person name="Augustine A."/>
        </authorList>
    </citation>
    <scope>NUCLEOTIDE SEQUENCE</scope>
    <source>
        <tissue evidence="1">Leaf</tissue>
    </source>
</reference>
<dbReference type="EMBL" id="GGEC01021061">
    <property type="protein sequence ID" value="MBX01545.1"/>
    <property type="molecule type" value="Transcribed_RNA"/>
</dbReference>
<organism evidence="1">
    <name type="scientific">Rhizophora mucronata</name>
    <name type="common">Asiatic mangrove</name>
    <dbReference type="NCBI Taxonomy" id="61149"/>
    <lineage>
        <taxon>Eukaryota</taxon>
        <taxon>Viridiplantae</taxon>
        <taxon>Streptophyta</taxon>
        <taxon>Embryophyta</taxon>
        <taxon>Tracheophyta</taxon>
        <taxon>Spermatophyta</taxon>
        <taxon>Magnoliopsida</taxon>
        <taxon>eudicotyledons</taxon>
        <taxon>Gunneridae</taxon>
        <taxon>Pentapetalae</taxon>
        <taxon>rosids</taxon>
        <taxon>fabids</taxon>
        <taxon>Malpighiales</taxon>
        <taxon>Rhizophoraceae</taxon>
        <taxon>Rhizophora</taxon>
    </lineage>
</organism>
<protein>
    <submittedName>
        <fullName evidence="1">Uncharacterized protein</fullName>
    </submittedName>
</protein>
<proteinExistence type="predicted"/>
<accession>A0A2P2K752</accession>
<sequence length="45" mass="4815">MTKLGCKTIALPATSTCNQQIIGCQIFIGIDLAFLNLKKKLSSST</sequence>
<dbReference type="AlphaFoldDB" id="A0A2P2K752"/>
<evidence type="ECO:0000313" key="1">
    <source>
        <dbReference type="EMBL" id="MBX01545.1"/>
    </source>
</evidence>
<name>A0A2P2K752_RHIMU</name>